<keyword evidence="3 5" id="KW-1133">Transmembrane helix</keyword>
<dbReference type="OrthoDB" id="8576060at2"/>
<evidence type="ECO:0000256" key="3">
    <source>
        <dbReference type="ARBA" id="ARBA00022989"/>
    </source>
</evidence>
<protein>
    <recommendedName>
        <fullName evidence="6">O-antigen ligase-related domain-containing protein</fullName>
    </recommendedName>
</protein>
<gene>
    <name evidence="7" type="ORF">CR159_19740</name>
</gene>
<dbReference type="AlphaFoldDB" id="A0A2N4TZG2"/>
<keyword evidence="4 5" id="KW-0472">Membrane</keyword>
<feature type="transmembrane region" description="Helical" evidence="5">
    <location>
        <begin position="180"/>
        <end position="196"/>
    </location>
</feature>
<evidence type="ECO:0000256" key="4">
    <source>
        <dbReference type="ARBA" id="ARBA00023136"/>
    </source>
</evidence>
<organism evidence="7 8">
    <name type="scientific">Pollutimonas subterranea</name>
    <dbReference type="NCBI Taxonomy" id="2045210"/>
    <lineage>
        <taxon>Bacteria</taxon>
        <taxon>Pseudomonadati</taxon>
        <taxon>Pseudomonadota</taxon>
        <taxon>Betaproteobacteria</taxon>
        <taxon>Burkholderiales</taxon>
        <taxon>Alcaligenaceae</taxon>
        <taxon>Pollutimonas</taxon>
    </lineage>
</organism>
<comment type="caution">
    <text evidence="7">The sequence shown here is derived from an EMBL/GenBank/DDBJ whole genome shotgun (WGS) entry which is preliminary data.</text>
</comment>
<evidence type="ECO:0000256" key="2">
    <source>
        <dbReference type="ARBA" id="ARBA00022692"/>
    </source>
</evidence>
<keyword evidence="8" id="KW-1185">Reference proteome</keyword>
<feature type="transmembrane region" description="Helical" evidence="5">
    <location>
        <begin position="116"/>
        <end position="137"/>
    </location>
</feature>
<feature type="transmembrane region" description="Helical" evidence="5">
    <location>
        <begin position="63"/>
        <end position="81"/>
    </location>
</feature>
<evidence type="ECO:0000313" key="8">
    <source>
        <dbReference type="Proteomes" id="UP000234190"/>
    </source>
</evidence>
<feature type="domain" description="O-antigen ligase-related" evidence="6">
    <location>
        <begin position="187"/>
        <end position="348"/>
    </location>
</feature>
<evidence type="ECO:0000313" key="7">
    <source>
        <dbReference type="EMBL" id="PLC48155.1"/>
    </source>
</evidence>
<reference evidence="7 8" key="1">
    <citation type="submission" date="2017-10" db="EMBL/GenBank/DDBJ databases">
        <title>Two draft genome sequences of Pusillimonas sp. strains isolated from a nitrate- and radionuclide-contaminated groundwater in Russia.</title>
        <authorList>
            <person name="Grouzdev D.S."/>
            <person name="Tourova T.P."/>
            <person name="Goeva M.A."/>
            <person name="Babich T.L."/>
            <person name="Sokolova D.S."/>
            <person name="Abdullin R."/>
            <person name="Poltaraus A.B."/>
            <person name="Toshchakov S.V."/>
            <person name="Nazina T.N."/>
        </authorList>
    </citation>
    <scope>NUCLEOTIDE SEQUENCE [LARGE SCALE GENOMIC DNA]</scope>
    <source>
        <strain evidence="7 8">JR1/69-3-13</strain>
    </source>
</reference>
<evidence type="ECO:0000256" key="1">
    <source>
        <dbReference type="ARBA" id="ARBA00004141"/>
    </source>
</evidence>
<dbReference type="Pfam" id="PF04932">
    <property type="entry name" value="Wzy_C"/>
    <property type="match status" value="1"/>
</dbReference>
<feature type="transmembrane region" description="Helical" evidence="5">
    <location>
        <begin position="226"/>
        <end position="244"/>
    </location>
</feature>
<keyword evidence="2 5" id="KW-0812">Transmembrane</keyword>
<proteinExistence type="predicted"/>
<feature type="transmembrane region" description="Helical" evidence="5">
    <location>
        <begin position="371"/>
        <end position="393"/>
    </location>
</feature>
<dbReference type="PANTHER" id="PTHR37422">
    <property type="entry name" value="TEICHURONIC ACID BIOSYNTHESIS PROTEIN TUAE"/>
    <property type="match status" value="1"/>
</dbReference>
<dbReference type="InterPro" id="IPR007016">
    <property type="entry name" value="O-antigen_ligase-rel_domated"/>
</dbReference>
<dbReference type="RefSeq" id="WP_102075673.1">
    <property type="nucleotide sequence ID" value="NZ_PDNW01000026.1"/>
</dbReference>
<sequence>MAITESRFQGSALPILASSGVFLYFSLMFAIPSGYSYGAMTLLLSGVYFMARHPLPTLTREEKTIIFSLLAVFLWSVLMVLLHDNSPKPLDQTSRLIMAIPILLMLRAMPPRLPLLWASVVIGIVLSNGIAVWQLHWLGDNRAAGFLNIIHFGNIGLVFGLFCIAGMLWAGTQGRYAKHWRVAFAVGVLASIYTVMASGSRGSWLAIPPVALVFLYAFMHRRNIKHALMGLAGVVVVVGVVFSVPETGVQERYDLAVTEVDKYMTTKYVGKDAAVSSVGARLEIWRTAFILIPQRPLLGWSHQEARAEIERLVAEKKVDPYMLEMANTHNNYLEVLLFQGAIGLVLLLAMYLLPFWYFCKRLRSPDIAVKALALCGSTLLASYFMFGMSQVILGRNNGIIFFVLTMVIVWACMRNAEAGAPSQRLDA</sequence>
<comment type="subcellular location">
    <subcellularLocation>
        <location evidence="1">Membrane</location>
        <topology evidence="1">Multi-pass membrane protein</topology>
    </subcellularLocation>
</comment>
<feature type="transmembrane region" description="Helical" evidence="5">
    <location>
        <begin position="336"/>
        <end position="359"/>
    </location>
</feature>
<dbReference type="GO" id="GO:0016020">
    <property type="term" value="C:membrane"/>
    <property type="evidence" value="ECO:0007669"/>
    <property type="project" value="UniProtKB-SubCell"/>
</dbReference>
<name>A0A2N4TZG2_9BURK</name>
<accession>A0A2N4TZG2</accession>
<feature type="transmembrane region" description="Helical" evidence="5">
    <location>
        <begin position="149"/>
        <end position="168"/>
    </location>
</feature>
<dbReference type="Proteomes" id="UP000234190">
    <property type="component" value="Unassembled WGS sequence"/>
</dbReference>
<feature type="transmembrane region" description="Helical" evidence="5">
    <location>
        <begin position="399"/>
        <end position="416"/>
    </location>
</feature>
<dbReference type="EMBL" id="PDNW01000026">
    <property type="protein sequence ID" value="PLC48155.1"/>
    <property type="molecule type" value="Genomic_DNA"/>
</dbReference>
<dbReference type="InterPro" id="IPR051533">
    <property type="entry name" value="WaaL-like"/>
</dbReference>
<evidence type="ECO:0000259" key="6">
    <source>
        <dbReference type="Pfam" id="PF04932"/>
    </source>
</evidence>
<feature type="transmembrane region" description="Helical" evidence="5">
    <location>
        <begin position="202"/>
        <end position="219"/>
    </location>
</feature>
<dbReference type="PANTHER" id="PTHR37422:SF17">
    <property type="entry name" value="O-ANTIGEN LIGASE"/>
    <property type="match status" value="1"/>
</dbReference>
<evidence type="ECO:0000256" key="5">
    <source>
        <dbReference type="SAM" id="Phobius"/>
    </source>
</evidence>